<feature type="domain" description="Secretion system C-terminal sorting" evidence="2">
    <location>
        <begin position="59"/>
        <end position="123"/>
    </location>
</feature>
<keyword evidence="1" id="KW-0732">Signal</keyword>
<dbReference type="Pfam" id="PF18962">
    <property type="entry name" value="Por_Secre_tail"/>
    <property type="match status" value="1"/>
</dbReference>
<evidence type="ECO:0000256" key="1">
    <source>
        <dbReference type="ARBA" id="ARBA00022729"/>
    </source>
</evidence>
<gene>
    <name evidence="3" type="ORF">Q4Q40_06625</name>
</gene>
<accession>A0ABT8WLB9</accession>
<dbReference type="InterPro" id="IPR026444">
    <property type="entry name" value="Secre_tail"/>
</dbReference>
<evidence type="ECO:0000259" key="2">
    <source>
        <dbReference type="Pfam" id="PF18962"/>
    </source>
</evidence>
<dbReference type="EMBL" id="JAUOEL010000002">
    <property type="protein sequence ID" value="MDO5973855.1"/>
    <property type="molecule type" value="Genomic_DNA"/>
</dbReference>
<evidence type="ECO:0000313" key="3">
    <source>
        <dbReference type="EMBL" id="MDO5973855.1"/>
    </source>
</evidence>
<evidence type="ECO:0000313" key="4">
    <source>
        <dbReference type="Proteomes" id="UP001176806"/>
    </source>
</evidence>
<protein>
    <submittedName>
        <fullName evidence="3">T9SS type A sorting domain-containing protein</fullName>
    </submittedName>
</protein>
<dbReference type="NCBIfam" id="TIGR04183">
    <property type="entry name" value="Por_Secre_tail"/>
    <property type="match status" value="1"/>
</dbReference>
<keyword evidence="4" id="KW-1185">Reference proteome</keyword>
<dbReference type="Proteomes" id="UP001176806">
    <property type="component" value="Unassembled WGS sequence"/>
</dbReference>
<comment type="caution">
    <text evidence="3">The sequence shown here is derived from an EMBL/GenBank/DDBJ whole genome shotgun (WGS) entry which is preliminary data.</text>
</comment>
<reference evidence="3" key="1">
    <citation type="submission" date="2023-07" db="EMBL/GenBank/DDBJ databases">
        <title>Two novel species in the genus Flavivirga.</title>
        <authorList>
            <person name="Kwon K."/>
        </authorList>
    </citation>
    <scope>NUCLEOTIDE SEQUENCE</scope>
    <source>
        <strain evidence="3">KACC 14158</strain>
    </source>
</reference>
<dbReference type="RefSeq" id="WP_303301001.1">
    <property type="nucleotide sequence ID" value="NZ_BAABDA010000051.1"/>
</dbReference>
<sequence>MLDYSRNNYHGELQNFALSAIGDTGDTSNWVGGIIDFTDYYFLSINDEVFSNTISVSSNPVTNILNTITASGVELKHTKLYSIVGKELVSTTSSQLDASSLPSGMYILEIESTDGEIQTKKIIKNSIFYLLVE</sequence>
<proteinExistence type="predicted"/>
<name>A0ABT8WLB9_9FLAO</name>
<organism evidence="3 4">
    <name type="scientific">Flavivirga jejuensis</name>
    <dbReference type="NCBI Taxonomy" id="870487"/>
    <lineage>
        <taxon>Bacteria</taxon>
        <taxon>Pseudomonadati</taxon>
        <taxon>Bacteroidota</taxon>
        <taxon>Flavobacteriia</taxon>
        <taxon>Flavobacteriales</taxon>
        <taxon>Flavobacteriaceae</taxon>
        <taxon>Flavivirga</taxon>
    </lineage>
</organism>